<organism evidence="2 3">
    <name type="scientific">Candidatus Scalindua brodae</name>
    <dbReference type="NCBI Taxonomy" id="237368"/>
    <lineage>
        <taxon>Bacteria</taxon>
        <taxon>Pseudomonadati</taxon>
        <taxon>Planctomycetota</taxon>
        <taxon>Candidatus Brocadiia</taxon>
        <taxon>Candidatus Brocadiales</taxon>
        <taxon>Candidatus Scalinduaceae</taxon>
        <taxon>Candidatus Scalindua</taxon>
    </lineage>
</organism>
<dbReference type="eggNOG" id="COG4634">
    <property type="taxonomic scope" value="Bacteria"/>
</dbReference>
<reference evidence="2 3" key="1">
    <citation type="submission" date="2014-10" db="EMBL/GenBank/DDBJ databases">
        <title>Draft genome of anammox bacterium scalindua brodae, obtained using differential coverage binning of sequence data from two enrichment reactors.</title>
        <authorList>
            <person name="Speth D.R."/>
            <person name="Russ L."/>
            <person name="Kartal B."/>
            <person name="Op den Camp H.J."/>
            <person name="Dutilh B.E."/>
            <person name="Jetten M.S."/>
        </authorList>
    </citation>
    <scope>NUCLEOTIDE SEQUENCE [LARGE SCALE GENOMIC DNA]</scope>
    <source>
        <strain evidence="2">RU1</strain>
    </source>
</reference>
<evidence type="ECO:0000313" key="2">
    <source>
        <dbReference type="EMBL" id="KHE93240.1"/>
    </source>
</evidence>
<accession>A0A0B0ERD1</accession>
<dbReference type="AlphaFoldDB" id="A0A0B0ERD1"/>
<dbReference type="EMBL" id="JRYO01000067">
    <property type="protein sequence ID" value="KHE93240.1"/>
    <property type="molecule type" value="Genomic_DNA"/>
</dbReference>
<sequence length="117" mass="13450">MAKIKLYLDEDISHTVAEVLRSRGYDVLSAHQMGMRSRADDEQLDYAVENEWTLIAFNARHLAPLVKKLHEEGHDHFGVVVSNQISLSEMVQLVIEMLKVCKVENLKNSLVWLQSFK</sequence>
<evidence type="ECO:0000313" key="3">
    <source>
        <dbReference type="Proteomes" id="UP000030652"/>
    </source>
</evidence>
<name>A0A0B0ERD1_9BACT</name>
<proteinExistence type="predicted"/>
<protein>
    <recommendedName>
        <fullName evidence="1">DUF5615 domain-containing protein</fullName>
    </recommendedName>
</protein>
<dbReference type="Proteomes" id="UP000030652">
    <property type="component" value="Unassembled WGS sequence"/>
</dbReference>
<comment type="caution">
    <text evidence="2">The sequence shown here is derived from an EMBL/GenBank/DDBJ whole genome shotgun (WGS) entry which is preliminary data.</text>
</comment>
<dbReference type="InterPro" id="IPR041049">
    <property type="entry name" value="DUF5615"/>
</dbReference>
<gene>
    <name evidence="2" type="ORF">SCABRO_01002</name>
</gene>
<feature type="domain" description="DUF5615" evidence="1">
    <location>
        <begin position="5"/>
        <end position="114"/>
    </location>
</feature>
<dbReference type="Pfam" id="PF18480">
    <property type="entry name" value="DUF5615"/>
    <property type="match status" value="1"/>
</dbReference>
<evidence type="ECO:0000259" key="1">
    <source>
        <dbReference type="Pfam" id="PF18480"/>
    </source>
</evidence>